<sequence>MHPAGPTPPQRPFPPIQYQWVAGPGDASRAAVSAARATMWNRLWWVLYAMITVLVIRDYLYDIGLGVFMTIVVAVLLGIVFLLCYLYYLTAMKAMTSPGTVWATGFGPTALSLITPFTTSVIDYAAITAARRVGSIVVIRYRGGTLFDAIPSQLVPEAEFDLLRRVAKSR</sequence>
<name>A0A1H1DED3_9ACTN</name>
<dbReference type="OrthoDB" id="4775084at2"/>
<dbReference type="AlphaFoldDB" id="A0A1H1DED3"/>
<accession>A0A1H1DED3</accession>
<evidence type="ECO:0000313" key="3">
    <source>
        <dbReference type="Proteomes" id="UP000183053"/>
    </source>
</evidence>
<feature type="transmembrane region" description="Helical" evidence="1">
    <location>
        <begin position="43"/>
        <end position="61"/>
    </location>
</feature>
<dbReference type="RefSeq" id="WP_068536290.1">
    <property type="nucleotide sequence ID" value="NZ_AP025457.1"/>
</dbReference>
<evidence type="ECO:0000256" key="1">
    <source>
        <dbReference type="SAM" id="Phobius"/>
    </source>
</evidence>
<reference evidence="3" key="1">
    <citation type="submission" date="2016-10" db="EMBL/GenBank/DDBJ databases">
        <authorList>
            <person name="Varghese N."/>
            <person name="Submissions S."/>
        </authorList>
    </citation>
    <scope>NUCLEOTIDE SEQUENCE [LARGE SCALE GENOMIC DNA]</scope>
    <source>
        <strain evidence="3">DSM 44142</strain>
    </source>
</reference>
<keyword evidence="3" id="KW-1185">Reference proteome</keyword>
<organism evidence="2 3">
    <name type="scientific">Tsukamurella pulmonis</name>
    <dbReference type="NCBI Taxonomy" id="47312"/>
    <lineage>
        <taxon>Bacteria</taxon>
        <taxon>Bacillati</taxon>
        <taxon>Actinomycetota</taxon>
        <taxon>Actinomycetes</taxon>
        <taxon>Mycobacteriales</taxon>
        <taxon>Tsukamurellaceae</taxon>
        <taxon>Tsukamurella</taxon>
    </lineage>
</organism>
<proteinExistence type="predicted"/>
<evidence type="ECO:0000313" key="2">
    <source>
        <dbReference type="EMBL" id="SDQ74196.1"/>
    </source>
</evidence>
<dbReference type="Proteomes" id="UP000183053">
    <property type="component" value="Unassembled WGS sequence"/>
</dbReference>
<keyword evidence="1" id="KW-0472">Membrane</keyword>
<dbReference type="EMBL" id="FNLF01000002">
    <property type="protein sequence ID" value="SDQ74196.1"/>
    <property type="molecule type" value="Genomic_DNA"/>
</dbReference>
<gene>
    <name evidence="2" type="ORF">SAMN04489765_1663</name>
</gene>
<keyword evidence="1" id="KW-0812">Transmembrane</keyword>
<dbReference type="STRING" id="47312.SAMN04489765_1663"/>
<feature type="transmembrane region" description="Helical" evidence="1">
    <location>
        <begin position="67"/>
        <end position="88"/>
    </location>
</feature>
<protein>
    <submittedName>
        <fullName evidence="2">Uncharacterized protein</fullName>
    </submittedName>
</protein>
<keyword evidence="1" id="KW-1133">Transmembrane helix</keyword>